<feature type="region of interest" description="Disordered" evidence="7">
    <location>
        <begin position="1157"/>
        <end position="1218"/>
    </location>
</feature>
<evidence type="ECO:0000313" key="12">
    <source>
        <dbReference type="Proteomes" id="UP000822688"/>
    </source>
</evidence>
<feature type="region of interest" description="Disordered" evidence="7">
    <location>
        <begin position="1"/>
        <end position="23"/>
    </location>
</feature>
<dbReference type="InterPro" id="IPR024298">
    <property type="entry name" value="Sec16_Sec23-bd"/>
</dbReference>
<feature type="compositionally biased region" description="Pro residues" evidence="7">
    <location>
        <begin position="1162"/>
        <end position="1171"/>
    </location>
</feature>
<feature type="region of interest" description="Disordered" evidence="7">
    <location>
        <begin position="373"/>
        <end position="407"/>
    </location>
</feature>
<feature type="region of interest" description="Disordered" evidence="7">
    <location>
        <begin position="477"/>
        <end position="503"/>
    </location>
</feature>
<dbReference type="Gene3D" id="1.25.40.1030">
    <property type="match status" value="1"/>
</dbReference>
<comment type="subcellular location">
    <subcellularLocation>
        <location evidence="1">Endoplasmic reticulum</location>
    </subcellularLocation>
    <subcellularLocation>
        <location evidence="6">Golgi apparatus membrane</location>
    </subcellularLocation>
</comment>
<keyword evidence="6" id="KW-0472">Membrane</keyword>
<evidence type="ECO:0000256" key="6">
    <source>
        <dbReference type="RuleBase" id="RU364101"/>
    </source>
</evidence>
<sequence>MGLEVGDGSADGSMAQGARSEDPVDALAGACEALDLGDRETAAATEGQVAVVDSNGHPTEEEAARIGLGDVAPIEPGAEVASADAAAGAPEGSRSQAQIKNWSDFNAVSARTFGEQRYGSFSDFLANQPDLPLDAAPARSGALELGSDVDFFEWGGLASEPLATGGMGIASVQALDPPAVAVVEEALAESAERPVETGASTPVAHEELAPPESSGDDFFGIEQEAGEALAEQTLVTDVTAEVAAQSADPYPGWYYDYQAGEWRQVEGYNPIPAASENAAYSGDYAESHQVHHMQTISETSAYQLEESQGPVEQAGVAPAEAAVEQSQTWDSAQSAATQTVADEYPGWTWDYAAQTWVATPGYNESWQSSSEAQSQAYSGQESWYGQQEQQTQTYGNESSALSGSENPVAASQSFFPGYNASESANAMANGYTSQVANPANAYAQESKQWQGQVAQSNAGVGAASNFYSPHVNGEQSWTGSGYSNQGQFGGQSEAQSAPDAYYNYGGNGGPNNYVQQQNQQQPWGNASHFNQYQQQYTNPTAPPPKNVQEAMRTCSGRPPHSLAAFGFGGKFIFMKHRDPVTLHTSDGDQAFASGEAWMPGPIQVSNLKAHLPQESSFAGPLMGGGSTKELNKWIDERMGAQSPYDASRLLLGVLKVSCQHYGKLRSSNVNSGNSAMEEDGPEAALAKLLAGGGGEQGPYGGLTNRNPALSGVPSEQQLQATAVEVKKLLVCGKRKDALKCAQEGELWGIALVIARQLGEKFFCDTVTEMARRQFVSGSPLRTLSLLLAGQPAEVFAASSLQSGSPMGGGAAAGDQSQGGQGAMLDDWQENIAIMAANRTQGDERVMLHLGDRLWGVRGEVAAAHLCYLVADANLEPYSGNARLCLIGADHVKNPRTFVTAEAIQRTEIYEYAKVLGNPQSILLSFQPYKLVYAEMLVECGNTRDALKYCKTVLQTLKSAGMRSPEVEVCKALATSLEERIRLHMQDGSGSKLAPGKLVNKIKGTMDWGISKLIGGPPPSAPAADSFGYRPLDNGEHFGSQGSRGGSSAGQRSGALMGPSASIAASMERLPQEPNRGPARSQSEPDFGRNAKQGEADGHAGLSPRAAGLRLAGLGRLGSNLLQRASGLWGSNKKEAKLGDANKFYYDEKLKKWVEEGVDPTPEVAPPPPPPTTSSFVGSIPAFQDESNAPPQAVTSKPGTPPLAPSSSNYYSNRRQAGGVRSRYVDTFNKGGSTGPTKSVMGSLLPPSMPGGGMMSAPAMFVPGPAPSSSFTPENSGDVGESFVGGSSRTGDAGSNQGALSDTADSSSHIDAGVGYPPSAYNSMMIPQATAGGSGPASFKAESDDHSSFGEGPVFGGAHTKSSSWGGYPSSFQNPIVSGEEDVFGASFSGHDRASGSEHAASMSAAQPGYSSFYLPNGSGVSASLPPPPALIAVPCAGGELRDPNRQYMGQQFRGSQSVDSLSGEEMQEVEL</sequence>
<feature type="compositionally biased region" description="Polar residues" evidence="7">
    <location>
        <begin position="1359"/>
        <end position="1372"/>
    </location>
</feature>
<proteinExistence type="inferred from homology"/>
<feature type="compositionally biased region" description="Polar residues" evidence="7">
    <location>
        <begin position="1204"/>
        <end position="1214"/>
    </location>
</feature>
<evidence type="ECO:0000256" key="5">
    <source>
        <dbReference type="ARBA" id="ARBA00022892"/>
    </source>
</evidence>
<feature type="compositionally biased region" description="Basic and acidic residues" evidence="7">
    <location>
        <begin position="1085"/>
        <end position="1097"/>
    </location>
</feature>
<feature type="compositionally biased region" description="Polar residues" evidence="7">
    <location>
        <begin position="1284"/>
        <end position="1308"/>
    </location>
</feature>
<feature type="compositionally biased region" description="Low complexity" evidence="7">
    <location>
        <begin position="373"/>
        <end position="394"/>
    </location>
</feature>
<dbReference type="GO" id="GO:0070973">
    <property type="term" value="P:protein localization to endoplasmic reticulum exit site"/>
    <property type="evidence" value="ECO:0007669"/>
    <property type="project" value="TreeGrafter"/>
</dbReference>
<feature type="region of interest" description="Disordered" evidence="7">
    <location>
        <begin position="191"/>
        <end position="215"/>
    </location>
</feature>
<keyword evidence="6" id="KW-0333">Golgi apparatus</keyword>
<feature type="compositionally biased region" description="Polar residues" evidence="7">
    <location>
        <begin position="395"/>
        <end position="407"/>
    </location>
</feature>
<evidence type="ECO:0000313" key="11">
    <source>
        <dbReference type="EMBL" id="KAG0581421.1"/>
    </source>
</evidence>
<feature type="region of interest" description="Disordered" evidence="7">
    <location>
        <begin position="1012"/>
        <end position="1102"/>
    </location>
</feature>
<feature type="region of interest" description="Disordered" evidence="7">
    <location>
        <begin position="1442"/>
        <end position="1471"/>
    </location>
</feature>
<dbReference type="PANTHER" id="PTHR13402">
    <property type="entry name" value="RGPR-RELATED"/>
    <property type="match status" value="1"/>
</dbReference>
<dbReference type="GO" id="GO:0007030">
    <property type="term" value="P:Golgi organization"/>
    <property type="evidence" value="ECO:0007669"/>
    <property type="project" value="TreeGrafter"/>
</dbReference>
<dbReference type="EMBL" id="CM026424">
    <property type="protein sequence ID" value="KAG0581411.1"/>
    <property type="molecule type" value="Genomic_DNA"/>
</dbReference>
<dbReference type="Pfam" id="PF12931">
    <property type="entry name" value="TPR_Sec16"/>
    <property type="match status" value="1"/>
</dbReference>
<evidence type="ECO:0000256" key="2">
    <source>
        <dbReference type="ARBA" id="ARBA00005927"/>
    </source>
</evidence>
<comment type="similarity">
    <text evidence="2 6">Belongs to the SEC16 family.</text>
</comment>
<keyword evidence="6" id="KW-0653">Protein transport</keyword>
<dbReference type="Proteomes" id="UP000822688">
    <property type="component" value="Chromosome 4"/>
</dbReference>
<feature type="region of interest" description="Disordered" evidence="7">
    <location>
        <begin position="1325"/>
        <end position="1372"/>
    </location>
</feature>
<evidence type="ECO:0000259" key="8">
    <source>
        <dbReference type="Pfam" id="PF12931"/>
    </source>
</evidence>
<keyword evidence="3 6" id="KW-0813">Transport</keyword>
<name>A0A8T0IEV7_CERPU</name>
<comment type="caution">
    <text evidence="11">The sequence shown here is derived from an EMBL/GenBank/DDBJ whole genome shotgun (WGS) entry which is preliminary data.</text>
</comment>
<evidence type="ECO:0000313" key="10">
    <source>
        <dbReference type="EMBL" id="KAG0581411.1"/>
    </source>
</evidence>
<dbReference type="EMBL" id="CM026424">
    <property type="protein sequence ID" value="KAG0581421.1"/>
    <property type="molecule type" value="Genomic_DNA"/>
</dbReference>
<evidence type="ECO:0000259" key="9">
    <source>
        <dbReference type="Pfam" id="PF12932"/>
    </source>
</evidence>
<keyword evidence="4 6" id="KW-0256">Endoplasmic reticulum</keyword>
<accession>A0A8T0IEV7</accession>
<keyword evidence="12" id="KW-1185">Reference proteome</keyword>
<feature type="compositionally biased region" description="Polar residues" evidence="7">
    <location>
        <begin position="1447"/>
        <end position="1460"/>
    </location>
</feature>
<feature type="compositionally biased region" description="Polar residues" evidence="7">
    <location>
        <begin position="477"/>
        <end position="495"/>
    </location>
</feature>
<reference evidence="11" key="1">
    <citation type="submission" date="2020-06" db="EMBL/GenBank/DDBJ databases">
        <title>WGS assembly of Ceratodon purpureus strain R40.</title>
        <authorList>
            <person name="Carey S.B."/>
            <person name="Jenkins J."/>
            <person name="Shu S."/>
            <person name="Lovell J.T."/>
            <person name="Sreedasyam A."/>
            <person name="Maumus F."/>
            <person name="Tiley G.P."/>
            <person name="Fernandez-Pozo N."/>
            <person name="Barry K."/>
            <person name="Chen C."/>
            <person name="Wang M."/>
            <person name="Lipzen A."/>
            <person name="Daum C."/>
            <person name="Saski C.A."/>
            <person name="Payton A.C."/>
            <person name="Mcbreen J.C."/>
            <person name="Conrad R.E."/>
            <person name="Kollar L.M."/>
            <person name="Olsson S."/>
            <person name="Huttunen S."/>
            <person name="Landis J.B."/>
            <person name="Wickett N.J."/>
            <person name="Johnson M.G."/>
            <person name="Rensing S.A."/>
            <person name="Grimwood J."/>
            <person name="Schmutz J."/>
            <person name="Mcdaniel S.F."/>
        </authorList>
    </citation>
    <scope>NUCLEOTIDE SEQUENCE</scope>
    <source>
        <strain evidence="11">R40</strain>
    </source>
</reference>
<protein>
    <recommendedName>
        <fullName evidence="6">Protein transport protein sec16</fullName>
    </recommendedName>
</protein>
<dbReference type="PANTHER" id="PTHR13402:SF6">
    <property type="entry name" value="SECRETORY 16, ISOFORM I"/>
    <property type="match status" value="1"/>
</dbReference>
<feature type="compositionally biased region" description="Polar residues" evidence="7">
    <location>
        <begin position="1184"/>
        <end position="1197"/>
    </location>
</feature>
<keyword evidence="5 6" id="KW-0931">ER-Golgi transport</keyword>
<evidence type="ECO:0000256" key="4">
    <source>
        <dbReference type="ARBA" id="ARBA00022824"/>
    </source>
</evidence>
<dbReference type="GO" id="GO:0015031">
    <property type="term" value="P:protein transport"/>
    <property type="evidence" value="ECO:0007669"/>
    <property type="project" value="UniProtKB-KW"/>
</dbReference>
<feature type="domain" description="Sec16 central conserved" evidence="9">
    <location>
        <begin position="560"/>
        <end position="662"/>
    </location>
</feature>
<feature type="domain" description="Sec16 Sec23-binding" evidence="8">
    <location>
        <begin position="725"/>
        <end position="1015"/>
    </location>
</feature>
<gene>
    <name evidence="10" type="ORF">KC19_4G249500</name>
    <name evidence="11" type="ORF">KC19_4G250000</name>
</gene>
<dbReference type="Pfam" id="PF12932">
    <property type="entry name" value="Sec16"/>
    <property type="match status" value="1"/>
</dbReference>
<dbReference type="CDD" id="cd09233">
    <property type="entry name" value="ACE1-Sec16-like"/>
    <property type="match status" value="1"/>
</dbReference>
<dbReference type="GO" id="GO:0070971">
    <property type="term" value="C:endoplasmic reticulum exit site"/>
    <property type="evidence" value="ECO:0007669"/>
    <property type="project" value="TreeGrafter"/>
</dbReference>
<dbReference type="GO" id="GO:0012507">
    <property type="term" value="C:ER to Golgi transport vesicle membrane"/>
    <property type="evidence" value="ECO:0007669"/>
    <property type="project" value="TreeGrafter"/>
</dbReference>
<dbReference type="InterPro" id="IPR024340">
    <property type="entry name" value="Sec16_CCD"/>
</dbReference>
<evidence type="ECO:0000256" key="7">
    <source>
        <dbReference type="SAM" id="MobiDB-lite"/>
    </source>
</evidence>
<dbReference type="GO" id="GO:0000139">
    <property type="term" value="C:Golgi membrane"/>
    <property type="evidence" value="ECO:0007669"/>
    <property type="project" value="UniProtKB-SubCell"/>
</dbReference>
<feature type="region of interest" description="Disordered" evidence="7">
    <location>
        <begin position="1264"/>
        <end position="1313"/>
    </location>
</feature>
<evidence type="ECO:0000256" key="1">
    <source>
        <dbReference type="ARBA" id="ARBA00004240"/>
    </source>
</evidence>
<evidence type="ECO:0000256" key="3">
    <source>
        <dbReference type="ARBA" id="ARBA00022448"/>
    </source>
</evidence>
<organism evidence="11 12">
    <name type="scientific">Ceratodon purpureus</name>
    <name type="common">Fire moss</name>
    <name type="synonym">Dicranum purpureum</name>
    <dbReference type="NCBI Taxonomy" id="3225"/>
    <lineage>
        <taxon>Eukaryota</taxon>
        <taxon>Viridiplantae</taxon>
        <taxon>Streptophyta</taxon>
        <taxon>Embryophyta</taxon>
        <taxon>Bryophyta</taxon>
        <taxon>Bryophytina</taxon>
        <taxon>Bryopsida</taxon>
        <taxon>Dicranidae</taxon>
        <taxon>Pseudoditrichales</taxon>
        <taxon>Ditrichaceae</taxon>
        <taxon>Ceratodon</taxon>
    </lineage>
</organism>
<dbReference type="GO" id="GO:0016192">
    <property type="term" value="P:vesicle-mediated transport"/>
    <property type="evidence" value="ECO:0007669"/>
    <property type="project" value="UniProtKB-KW"/>
</dbReference>